<dbReference type="Proteomes" id="UP000256388">
    <property type="component" value="Unassembled WGS sequence"/>
</dbReference>
<protein>
    <submittedName>
        <fullName evidence="2">Uncharacterized protein</fullName>
    </submittedName>
</protein>
<keyword evidence="1" id="KW-0812">Transmembrane</keyword>
<comment type="caution">
    <text evidence="2">The sequence shown here is derived from an EMBL/GenBank/DDBJ whole genome shotgun (WGS) entry which is preliminary data.</text>
</comment>
<dbReference type="AlphaFoldDB" id="A0A3E0AHY2"/>
<name>A0A3E0AHY2_9CHLR</name>
<dbReference type="EMBL" id="QUMS01000001">
    <property type="protein sequence ID" value="REG11281.1"/>
    <property type="molecule type" value="Genomic_DNA"/>
</dbReference>
<keyword evidence="3" id="KW-1185">Reference proteome</keyword>
<accession>A0A3E0AHY2</accession>
<sequence length="132" mass="15461">MIYAFIRSYIGGFGRALMDFYIANSFVINAIVLIYGLLVYLAHISYLKAYRYSLEKLGVNLAPLEKNKPAKIPTRLDFTKLEWREIAKTYWFPLIAPPRSLWLSIKTQAVIQHYFGEEQITAMLKQHREKKD</sequence>
<evidence type="ECO:0000313" key="3">
    <source>
        <dbReference type="Proteomes" id="UP000256388"/>
    </source>
</evidence>
<proteinExistence type="predicted"/>
<feature type="transmembrane region" description="Helical" evidence="1">
    <location>
        <begin position="20"/>
        <end position="42"/>
    </location>
</feature>
<reference evidence="2 3" key="1">
    <citation type="submission" date="2018-08" db="EMBL/GenBank/DDBJ databases">
        <title>Genomic Encyclopedia of Type Strains, Phase IV (KMG-IV): sequencing the most valuable type-strain genomes for metagenomic binning, comparative biology and taxonomic classification.</title>
        <authorList>
            <person name="Goeker M."/>
        </authorList>
    </citation>
    <scope>NUCLEOTIDE SEQUENCE [LARGE SCALE GENOMIC DNA]</scope>
    <source>
        <strain evidence="2 3">DSM 23923</strain>
    </source>
</reference>
<keyword evidence="1" id="KW-1133">Transmembrane helix</keyword>
<evidence type="ECO:0000313" key="2">
    <source>
        <dbReference type="EMBL" id="REG11281.1"/>
    </source>
</evidence>
<keyword evidence="1" id="KW-0472">Membrane</keyword>
<organism evidence="2 3">
    <name type="scientific">Pelolinea submarina</name>
    <dbReference type="NCBI Taxonomy" id="913107"/>
    <lineage>
        <taxon>Bacteria</taxon>
        <taxon>Bacillati</taxon>
        <taxon>Chloroflexota</taxon>
        <taxon>Anaerolineae</taxon>
        <taxon>Anaerolineales</taxon>
        <taxon>Anaerolineaceae</taxon>
        <taxon>Pelolinea</taxon>
    </lineage>
</organism>
<evidence type="ECO:0000256" key="1">
    <source>
        <dbReference type="SAM" id="Phobius"/>
    </source>
</evidence>
<gene>
    <name evidence="2" type="ORF">DFR64_1159</name>
</gene>